<evidence type="ECO:0000313" key="2">
    <source>
        <dbReference type="EMBL" id="CAH9074975.1"/>
    </source>
</evidence>
<dbReference type="Proteomes" id="UP001152484">
    <property type="component" value="Unassembled WGS sequence"/>
</dbReference>
<dbReference type="InterPro" id="IPR026960">
    <property type="entry name" value="RVT-Znf"/>
</dbReference>
<name>A0A9P0YU14_CUSEU</name>
<keyword evidence="3" id="KW-1185">Reference proteome</keyword>
<evidence type="ECO:0000313" key="3">
    <source>
        <dbReference type="Proteomes" id="UP001152484"/>
    </source>
</evidence>
<dbReference type="Pfam" id="PF13966">
    <property type="entry name" value="zf-RVT"/>
    <property type="match status" value="1"/>
</dbReference>
<protein>
    <recommendedName>
        <fullName evidence="1">Reverse transcriptase zinc-binding domain-containing protein</fullName>
    </recommendedName>
</protein>
<organism evidence="2 3">
    <name type="scientific">Cuscuta europaea</name>
    <name type="common">European dodder</name>
    <dbReference type="NCBI Taxonomy" id="41803"/>
    <lineage>
        <taxon>Eukaryota</taxon>
        <taxon>Viridiplantae</taxon>
        <taxon>Streptophyta</taxon>
        <taxon>Embryophyta</taxon>
        <taxon>Tracheophyta</taxon>
        <taxon>Spermatophyta</taxon>
        <taxon>Magnoliopsida</taxon>
        <taxon>eudicotyledons</taxon>
        <taxon>Gunneridae</taxon>
        <taxon>Pentapetalae</taxon>
        <taxon>asterids</taxon>
        <taxon>lamiids</taxon>
        <taxon>Solanales</taxon>
        <taxon>Convolvulaceae</taxon>
        <taxon>Cuscuteae</taxon>
        <taxon>Cuscuta</taxon>
        <taxon>Cuscuta subgen. Cuscuta</taxon>
    </lineage>
</organism>
<accession>A0A9P0YU14</accession>
<sequence length="138" mass="15802">MDGDVELASTPKIKSFFCQACNNILPTTFNLRRRKVDCPVKCGVCGSGDESLLHLFVQCLVARACWSSAVGLEWVCWSISCERNQRIWNGNGKKMEALSWLKDQIWNRGCGVRFINGHIQNLQRFKHLFFIWTLGKGY</sequence>
<gene>
    <name evidence="2" type="ORF">CEURO_LOCUS5434</name>
</gene>
<evidence type="ECO:0000259" key="1">
    <source>
        <dbReference type="Pfam" id="PF13966"/>
    </source>
</evidence>
<reference evidence="2" key="1">
    <citation type="submission" date="2022-07" db="EMBL/GenBank/DDBJ databases">
        <authorList>
            <person name="Macas J."/>
            <person name="Novak P."/>
            <person name="Neumann P."/>
        </authorList>
    </citation>
    <scope>NUCLEOTIDE SEQUENCE</scope>
</reference>
<feature type="domain" description="Reverse transcriptase zinc-binding" evidence="1">
    <location>
        <begin position="10"/>
        <end position="66"/>
    </location>
</feature>
<comment type="caution">
    <text evidence="2">The sequence shown here is derived from an EMBL/GenBank/DDBJ whole genome shotgun (WGS) entry which is preliminary data.</text>
</comment>
<dbReference type="EMBL" id="CAMAPE010000009">
    <property type="protein sequence ID" value="CAH9074975.1"/>
    <property type="molecule type" value="Genomic_DNA"/>
</dbReference>
<dbReference type="AlphaFoldDB" id="A0A9P0YU14"/>
<proteinExistence type="predicted"/>
<dbReference type="OrthoDB" id="1743286at2759"/>